<evidence type="ECO:0000256" key="2">
    <source>
        <dbReference type="ARBA" id="ARBA00022917"/>
    </source>
</evidence>
<comment type="caution">
    <text evidence="6">The sequence shown here is derived from an EMBL/GenBank/DDBJ whole genome shotgun (WGS) entry which is preliminary data.</text>
</comment>
<accession>A0ABP3L4W3</accession>
<dbReference type="SUPFAM" id="SSF55826">
    <property type="entry name" value="YbaK/ProRS associated domain"/>
    <property type="match status" value="1"/>
</dbReference>
<evidence type="ECO:0000313" key="6">
    <source>
        <dbReference type="EMBL" id="GAA0493403.1"/>
    </source>
</evidence>
<keyword evidence="7" id="KW-1185">Reference proteome</keyword>
<dbReference type="InterPro" id="IPR007214">
    <property type="entry name" value="YbaK/aa-tRNA-synth-assoc-dom"/>
</dbReference>
<evidence type="ECO:0000256" key="3">
    <source>
        <dbReference type="ARBA" id="ARBA00023239"/>
    </source>
</evidence>
<protein>
    <recommendedName>
        <fullName evidence="4">Cys-tRNA(Pro)/Cys-tRNA(Cys) deacylase</fullName>
        <ecNumber evidence="4">4.2.-.-</ecNumber>
    </recommendedName>
</protein>
<name>A0ABP3L4W3_9LACT</name>
<keyword evidence="2 4" id="KW-0648">Protein biosynthesis</keyword>
<evidence type="ECO:0000259" key="5">
    <source>
        <dbReference type="Pfam" id="PF04073"/>
    </source>
</evidence>
<dbReference type="Proteomes" id="UP001410648">
    <property type="component" value="Unassembled WGS sequence"/>
</dbReference>
<evidence type="ECO:0000256" key="1">
    <source>
        <dbReference type="ARBA" id="ARBA00009798"/>
    </source>
</evidence>
<dbReference type="InterPro" id="IPR004369">
    <property type="entry name" value="Prolyl-tRNA_editing_YbaK/EbsC"/>
</dbReference>
<gene>
    <name evidence="6" type="primary">ybaK</name>
    <name evidence="6" type="ORF">GCM10008936_20480</name>
</gene>
<dbReference type="CDD" id="cd00002">
    <property type="entry name" value="YbaK_deacylase"/>
    <property type="match status" value="1"/>
</dbReference>
<dbReference type="PANTHER" id="PTHR30411:SF0">
    <property type="entry name" value="CYS-TRNA(PRO)_CYS-TRNA(CYS) DEACYLASE YBAK"/>
    <property type="match status" value="1"/>
</dbReference>
<feature type="domain" description="YbaK/aminoacyl-tRNA synthetase-associated" evidence="5">
    <location>
        <begin position="32"/>
        <end position="148"/>
    </location>
</feature>
<dbReference type="RefSeq" id="WP_346025397.1">
    <property type="nucleotide sequence ID" value="NZ_BAAADA010000194.1"/>
</dbReference>
<evidence type="ECO:0000313" key="7">
    <source>
        <dbReference type="Proteomes" id="UP001410648"/>
    </source>
</evidence>
<dbReference type="InterPro" id="IPR036754">
    <property type="entry name" value="YbaK/aa-tRNA-synt-asso_dom_sf"/>
</dbReference>
<evidence type="ECO:0000256" key="4">
    <source>
        <dbReference type="PIRNR" id="PIRNR006181"/>
    </source>
</evidence>
<sequence>MNKQVKTNVIRLLEQQDISYKEHHYFGSDVSSGTEVAVKMGNNPDQQFKTLVTRGKSGDFYVFVIPVNHELDLKKAAKSVAEKSVSMIKEKELLPLTGYVHGGCSPIGMKKAFKTVLHSSAEQFDTISFSAGKVGVSVEVDPDDLIKLIDGQIADVIKY</sequence>
<dbReference type="EMBL" id="BAAADA010000194">
    <property type="protein sequence ID" value="GAA0493403.1"/>
    <property type="molecule type" value="Genomic_DNA"/>
</dbReference>
<dbReference type="NCBIfam" id="TIGR00011">
    <property type="entry name" value="YbaK_EbsC"/>
    <property type="match status" value="1"/>
</dbReference>
<reference evidence="7" key="1">
    <citation type="journal article" date="2019" name="Int. J. Syst. Evol. Microbiol.">
        <title>The Global Catalogue of Microorganisms (GCM) 10K type strain sequencing project: providing services to taxonomists for standard genome sequencing and annotation.</title>
        <authorList>
            <consortium name="The Broad Institute Genomics Platform"/>
            <consortium name="The Broad Institute Genome Sequencing Center for Infectious Disease"/>
            <person name="Wu L."/>
            <person name="Ma J."/>
        </authorList>
    </citation>
    <scope>NUCLEOTIDE SEQUENCE [LARGE SCALE GENOMIC DNA]</scope>
    <source>
        <strain evidence="7">JCM 14232</strain>
    </source>
</reference>
<proteinExistence type="inferred from homology"/>
<dbReference type="Pfam" id="PF04073">
    <property type="entry name" value="tRNA_edit"/>
    <property type="match status" value="1"/>
</dbReference>
<comment type="similarity">
    <text evidence="1 4">Belongs to the prolyl-tRNA editing family. YbaK/EbsC subfamily.</text>
</comment>
<dbReference type="EC" id="4.2.-.-" evidence="4"/>
<dbReference type="PANTHER" id="PTHR30411">
    <property type="entry name" value="CYTOPLASMIC PROTEIN"/>
    <property type="match status" value="1"/>
</dbReference>
<keyword evidence="3 4" id="KW-0456">Lyase</keyword>
<dbReference type="PIRSF" id="PIRSF006181">
    <property type="entry name" value="EbsC_YbaK"/>
    <property type="match status" value="1"/>
</dbReference>
<organism evidence="6 7">
    <name type="scientific">Alkalibacterium indicireducens</name>
    <dbReference type="NCBI Taxonomy" id="398758"/>
    <lineage>
        <taxon>Bacteria</taxon>
        <taxon>Bacillati</taxon>
        <taxon>Bacillota</taxon>
        <taxon>Bacilli</taxon>
        <taxon>Lactobacillales</taxon>
        <taxon>Carnobacteriaceae</taxon>
        <taxon>Alkalibacterium</taxon>
    </lineage>
</organism>
<dbReference type="Gene3D" id="3.90.960.10">
    <property type="entry name" value="YbaK/aminoacyl-tRNA synthetase-associated domain"/>
    <property type="match status" value="1"/>
</dbReference>